<proteinExistence type="predicted"/>
<feature type="compositionally biased region" description="Low complexity" evidence="1">
    <location>
        <begin position="248"/>
        <end position="280"/>
    </location>
</feature>
<feature type="compositionally biased region" description="Low complexity" evidence="1">
    <location>
        <begin position="294"/>
        <end position="326"/>
    </location>
</feature>
<evidence type="ECO:0000313" key="2">
    <source>
        <dbReference type="EMBL" id="TCJ89612.1"/>
    </source>
</evidence>
<evidence type="ECO:0000313" key="3">
    <source>
        <dbReference type="Proteomes" id="UP000294856"/>
    </source>
</evidence>
<feature type="compositionally biased region" description="Gly residues" evidence="1">
    <location>
        <begin position="354"/>
        <end position="392"/>
    </location>
</feature>
<dbReference type="STRING" id="1210063.GCA_001612665_05942"/>
<organism evidence="2 3">
    <name type="scientific">Nocardia alba</name>
    <dbReference type="NCBI Taxonomy" id="225051"/>
    <lineage>
        <taxon>Bacteria</taxon>
        <taxon>Bacillati</taxon>
        <taxon>Actinomycetota</taxon>
        <taxon>Actinomycetes</taxon>
        <taxon>Mycobacteriales</taxon>
        <taxon>Nocardiaceae</taxon>
        <taxon>Nocardia</taxon>
    </lineage>
</organism>
<feature type="compositionally biased region" description="Acidic residues" evidence="1">
    <location>
        <begin position="281"/>
        <end position="293"/>
    </location>
</feature>
<feature type="compositionally biased region" description="Basic and acidic residues" evidence="1">
    <location>
        <begin position="393"/>
        <end position="403"/>
    </location>
</feature>
<keyword evidence="3" id="KW-1185">Reference proteome</keyword>
<protein>
    <recommendedName>
        <fullName evidence="4">PPE family protein</fullName>
    </recommendedName>
</protein>
<accession>A0A4R1F9W3</accession>
<evidence type="ECO:0000256" key="1">
    <source>
        <dbReference type="SAM" id="MobiDB-lite"/>
    </source>
</evidence>
<dbReference type="AlphaFoldDB" id="A0A4R1F9W3"/>
<feature type="region of interest" description="Disordered" evidence="1">
    <location>
        <begin position="225"/>
        <end position="434"/>
    </location>
</feature>
<dbReference type="RefSeq" id="WP_067458720.1">
    <property type="nucleotide sequence ID" value="NZ_SMFR01000010.1"/>
</dbReference>
<gene>
    <name evidence="2" type="ORF">DFR71_6522</name>
</gene>
<dbReference type="EMBL" id="SMFR01000010">
    <property type="protein sequence ID" value="TCJ89612.1"/>
    <property type="molecule type" value="Genomic_DNA"/>
</dbReference>
<dbReference type="Proteomes" id="UP000294856">
    <property type="component" value="Unassembled WGS sequence"/>
</dbReference>
<sequence length="434" mass="44220">MSFTDALGRAVVSSIPGGSSYLALKDYADGSKPTRSTDESPDASVARNRLTQLESTFDGTYQKSKVLPASYEDPSGLSDLYERVSAMSMSDVNTLHTRWETLRNKLEEGFKTYDAEIAKAISEKWTGNAAASAGKGIQEYVEKSGNLLGSAQMMAEKVKLVESAMQITKDRVKPHEGSTISGIASYIPGPTWKMDSHNADTAKSEGAEVVRGVYYTAIGEADTKVPLVPQPYNPLDTSSKPGDDPGSKGDTTSTKTTTLQLTTEQPTTEQPTTEQPTTEEPTTEDPSDDDTGDDTTPSSTEPAATTPQSAVPTTPAGTTPASTTPMGTGGSPGGGSPGSGTPGSGVPGAAVPGTPGGATAGKGGAGTAGAGSGGSGRGMSGMGGMGAGAGKGGKGDDEKESGTKDYLINQENGEELTGLSEDQRAKTVPPVIGA</sequence>
<feature type="compositionally biased region" description="Gly residues" evidence="1">
    <location>
        <begin position="327"/>
        <end position="346"/>
    </location>
</feature>
<evidence type="ECO:0008006" key="4">
    <source>
        <dbReference type="Google" id="ProtNLM"/>
    </source>
</evidence>
<comment type="caution">
    <text evidence="2">The sequence shown here is derived from an EMBL/GenBank/DDBJ whole genome shotgun (WGS) entry which is preliminary data.</text>
</comment>
<dbReference type="OrthoDB" id="4521722at2"/>
<name>A0A4R1F9W3_9NOCA</name>
<reference evidence="2 3" key="1">
    <citation type="submission" date="2019-03" db="EMBL/GenBank/DDBJ databases">
        <title>Genomic Encyclopedia of Type Strains, Phase IV (KMG-IV): sequencing the most valuable type-strain genomes for metagenomic binning, comparative biology and taxonomic classification.</title>
        <authorList>
            <person name="Goeker M."/>
        </authorList>
    </citation>
    <scope>NUCLEOTIDE SEQUENCE [LARGE SCALE GENOMIC DNA]</scope>
    <source>
        <strain evidence="2 3">DSM 44684</strain>
    </source>
</reference>